<name>A0ACB7T5R5_HYAAI</name>
<keyword evidence="2" id="KW-1185">Reference proteome</keyword>
<dbReference type="Proteomes" id="UP000821845">
    <property type="component" value="Chromosome 10"/>
</dbReference>
<organism evidence="1 2">
    <name type="scientific">Hyalomma asiaticum</name>
    <name type="common">Tick</name>
    <dbReference type="NCBI Taxonomy" id="266040"/>
    <lineage>
        <taxon>Eukaryota</taxon>
        <taxon>Metazoa</taxon>
        <taxon>Ecdysozoa</taxon>
        <taxon>Arthropoda</taxon>
        <taxon>Chelicerata</taxon>
        <taxon>Arachnida</taxon>
        <taxon>Acari</taxon>
        <taxon>Parasitiformes</taxon>
        <taxon>Ixodida</taxon>
        <taxon>Ixodoidea</taxon>
        <taxon>Ixodidae</taxon>
        <taxon>Hyalomminae</taxon>
        <taxon>Hyalomma</taxon>
    </lineage>
</organism>
<comment type="caution">
    <text evidence="1">The sequence shown here is derived from an EMBL/GenBank/DDBJ whole genome shotgun (WGS) entry which is preliminary data.</text>
</comment>
<proteinExistence type="predicted"/>
<evidence type="ECO:0000313" key="1">
    <source>
        <dbReference type="EMBL" id="KAH6942210.1"/>
    </source>
</evidence>
<accession>A0ACB7T5R5</accession>
<reference evidence="1" key="1">
    <citation type="submission" date="2020-05" db="EMBL/GenBank/DDBJ databases">
        <title>Large-scale comparative analyses of tick genomes elucidate their genetic diversity and vector capacities.</title>
        <authorList>
            <person name="Jia N."/>
            <person name="Wang J."/>
            <person name="Shi W."/>
            <person name="Du L."/>
            <person name="Sun Y."/>
            <person name="Zhan W."/>
            <person name="Jiang J."/>
            <person name="Wang Q."/>
            <person name="Zhang B."/>
            <person name="Ji P."/>
            <person name="Sakyi L.B."/>
            <person name="Cui X."/>
            <person name="Yuan T."/>
            <person name="Jiang B."/>
            <person name="Yang W."/>
            <person name="Lam T.T.-Y."/>
            <person name="Chang Q."/>
            <person name="Ding S."/>
            <person name="Wang X."/>
            <person name="Zhu J."/>
            <person name="Ruan X."/>
            <person name="Zhao L."/>
            <person name="Wei J."/>
            <person name="Que T."/>
            <person name="Du C."/>
            <person name="Cheng J."/>
            <person name="Dai P."/>
            <person name="Han X."/>
            <person name="Huang E."/>
            <person name="Gao Y."/>
            <person name="Liu J."/>
            <person name="Shao H."/>
            <person name="Ye R."/>
            <person name="Li L."/>
            <person name="Wei W."/>
            <person name="Wang X."/>
            <person name="Wang C."/>
            <person name="Yang T."/>
            <person name="Huo Q."/>
            <person name="Li W."/>
            <person name="Guo W."/>
            <person name="Chen H."/>
            <person name="Zhou L."/>
            <person name="Ni X."/>
            <person name="Tian J."/>
            <person name="Zhou Y."/>
            <person name="Sheng Y."/>
            <person name="Liu T."/>
            <person name="Pan Y."/>
            <person name="Xia L."/>
            <person name="Li J."/>
            <person name="Zhao F."/>
            <person name="Cao W."/>
        </authorList>
    </citation>
    <scope>NUCLEOTIDE SEQUENCE</scope>
    <source>
        <strain evidence="1">Hyas-2018</strain>
    </source>
</reference>
<sequence length="151" mass="16996">MPPHRCSNPVRAATVNDEKTTACCPNAVVVGRPYLVHYSPVTQEPSLRNSFLISRPAPQAATQPLRRWERGEEAKSRKDTHDGRRHIGRNQNPTQPPPVHTASQQSVPTSQAHQTHSLYIQGKRRKRSPPMTGTTQSPRKQKDEKDETKIP</sequence>
<gene>
    <name evidence="1" type="ORF">HPB50_001779</name>
</gene>
<evidence type="ECO:0000313" key="2">
    <source>
        <dbReference type="Proteomes" id="UP000821845"/>
    </source>
</evidence>
<dbReference type="EMBL" id="CM023490">
    <property type="protein sequence ID" value="KAH6942210.1"/>
    <property type="molecule type" value="Genomic_DNA"/>
</dbReference>
<protein>
    <submittedName>
        <fullName evidence="1">Uncharacterized protein</fullName>
    </submittedName>
</protein>